<protein>
    <submittedName>
        <fullName evidence="1">Uncharacterized protein</fullName>
    </submittedName>
</protein>
<keyword evidence="2" id="KW-1185">Reference proteome</keyword>
<accession>A0AAV9F5J7</accession>
<reference evidence="1" key="2">
    <citation type="submission" date="2023-06" db="EMBL/GenBank/DDBJ databases">
        <authorList>
            <person name="Ma L."/>
            <person name="Liu K.-W."/>
            <person name="Li Z."/>
            <person name="Hsiao Y.-Y."/>
            <person name="Qi Y."/>
            <person name="Fu T."/>
            <person name="Tang G."/>
            <person name="Zhang D."/>
            <person name="Sun W.-H."/>
            <person name="Liu D.-K."/>
            <person name="Li Y."/>
            <person name="Chen G.-Z."/>
            <person name="Liu X.-D."/>
            <person name="Liao X.-Y."/>
            <person name="Jiang Y.-T."/>
            <person name="Yu X."/>
            <person name="Hao Y."/>
            <person name="Huang J."/>
            <person name="Zhao X.-W."/>
            <person name="Ke S."/>
            <person name="Chen Y.-Y."/>
            <person name="Wu W.-L."/>
            <person name="Hsu J.-L."/>
            <person name="Lin Y.-F."/>
            <person name="Huang M.-D."/>
            <person name="Li C.-Y."/>
            <person name="Huang L."/>
            <person name="Wang Z.-W."/>
            <person name="Zhao X."/>
            <person name="Zhong W.-Y."/>
            <person name="Peng D.-H."/>
            <person name="Ahmad S."/>
            <person name="Lan S."/>
            <person name="Zhang J.-S."/>
            <person name="Tsai W.-C."/>
            <person name="Van De Peer Y."/>
            <person name="Liu Z.-J."/>
        </authorList>
    </citation>
    <scope>NUCLEOTIDE SEQUENCE</scope>
    <source>
        <strain evidence="1">CP</strain>
        <tissue evidence="1">Leaves</tissue>
    </source>
</reference>
<organism evidence="1 2">
    <name type="scientific">Acorus calamus</name>
    <name type="common">Sweet flag</name>
    <dbReference type="NCBI Taxonomy" id="4465"/>
    <lineage>
        <taxon>Eukaryota</taxon>
        <taxon>Viridiplantae</taxon>
        <taxon>Streptophyta</taxon>
        <taxon>Embryophyta</taxon>
        <taxon>Tracheophyta</taxon>
        <taxon>Spermatophyta</taxon>
        <taxon>Magnoliopsida</taxon>
        <taxon>Liliopsida</taxon>
        <taxon>Acoraceae</taxon>
        <taxon>Acorus</taxon>
    </lineage>
</organism>
<comment type="caution">
    <text evidence="1">The sequence shown here is derived from an EMBL/GenBank/DDBJ whole genome shotgun (WGS) entry which is preliminary data.</text>
</comment>
<dbReference type="Proteomes" id="UP001180020">
    <property type="component" value="Unassembled WGS sequence"/>
</dbReference>
<dbReference type="EMBL" id="JAUJYO010000003">
    <property type="protein sequence ID" value="KAK1321201.1"/>
    <property type="molecule type" value="Genomic_DNA"/>
</dbReference>
<evidence type="ECO:0000313" key="1">
    <source>
        <dbReference type="EMBL" id="KAK1321201.1"/>
    </source>
</evidence>
<sequence>MSPLYSTLTVHSGNVHFINKSSNNKKRNKGDERVAVCRGGSEEDRVRLLFVEVDLKKIVFRVIERARVSTSPDQYVFWIKLVGPLID</sequence>
<dbReference type="AlphaFoldDB" id="A0AAV9F5J7"/>
<proteinExistence type="predicted"/>
<gene>
    <name evidence="1" type="ORF">QJS10_CPA03g01329</name>
</gene>
<reference evidence="1" key="1">
    <citation type="journal article" date="2023" name="Nat. Commun.">
        <title>Diploid and tetraploid genomes of Acorus and the evolution of monocots.</title>
        <authorList>
            <person name="Ma L."/>
            <person name="Liu K.W."/>
            <person name="Li Z."/>
            <person name="Hsiao Y.Y."/>
            <person name="Qi Y."/>
            <person name="Fu T."/>
            <person name="Tang G.D."/>
            <person name="Zhang D."/>
            <person name="Sun W.H."/>
            <person name="Liu D.K."/>
            <person name="Li Y."/>
            <person name="Chen G.Z."/>
            <person name="Liu X.D."/>
            <person name="Liao X.Y."/>
            <person name="Jiang Y.T."/>
            <person name="Yu X."/>
            <person name="Hao Y."/>
            <person name="Huang J."/>
            <person name="Zhao X.W."/>
            <person name="Ke S."/>
            <person name="Chen Y.Y."/>
            <person name="Wu W.L."/>
            <person name="Hsu J.L."/>
            <person name="Lin Y.F."/>
            <person name="Huang M.D."/>
            <person name="Li C.Y."/>
            <person name="Huang L."/>
            <person name="Wang Z.W."/>
            <person name="Zhao X."/>
            <person name="Zhong W.Y."/>
            <person name="Peng D.H."/>
            <person name="Ahmad S."/>
            <person name="Lan S."/>
            <person name="Zhang J.S."/>
            <person name="Tsai W.C."/>
            <person name="Van de Peer Y."/>
            <person name="Liu Z.J."/>
        </authorList>
    </citation>
    <scope>NUCLEOTIDE SEQUENCE</scope>
    <source>
        <strain evidence="1">CP</strain>
    </source>
</reference>
<name>A0AAV9F5J7_ACOCL</name>
<evidence type="ECO:0000313" key="2">
    <source>
        <dbReference type="Proteomes" id="UP001180020"/>
    </source>
</evidence>